<protein>
    <submittedName>
        <fullName evidence="2">G protein-coupled receptor</fullName>
    </submittedName>
</protein>
<dbReference type="InParanoid" id="Q86MD0"/>
<dbReference type="PhylomeDB" id="Q86MD0"/>
<keyword evidence="1" id="KW-0812">Transmembrane</keyword>
<dbReference type="GeneID" id="3565625"/>
<dbReference type="Proteomes" id="UP000001940">
    <property type="component" value="Chromosome V"/>
</dbReference>
<dbReference type="CTD" id="3565625"/>
<dbReference type="SUPFAM" id="SSF81321">
    <property type="entry name" value="Family A G protein-coupled receptor-like"/>
    <property type="match status" value="1"/>
</dbReference>
<gene>
    <name evidence="2 4" type="primary">sri-67</name>
    <name evidence="2" type="ORF">CELE_Y60A3A.22</name>
    <name evidence="4" type="ORF">Y60A3A.22</name>
</gene>
<feature type="transmembrane region" description="Helical" evidence="1">
    <location>
        <begin position="243"/>
        <end position="265"/>
    </location>
</feature>
<feature type="transmembrane region" description="Helical" evidence="1">
    <location>
        <begin position="12"/>
        <end position="34"/>
    </location>
</feature>
<reference evidence="2 3" key="1">
    <citation type="journal article" date="1998" name="Science">
        <title>Genome sequence of the nematode C. elegans: a platform for investigating biology.</title>
        <authorList>
            <consortium name="The C. elegans sequencing consortium"/>
            <person name="Sulson J.E."/>
            <person name="Waterston R."/>
        </authorList>
    </citation>
    <scope>NUCLEOTIDE SEQUENCE [LARGE SCALE GENOMIC DNA]</scope>
    <source>
        <strain evidence="2 3">Bristol N2</strain>
    </source>
</reference>
<dbReference type="KEGG" id="cel:CELE_Y60A3A.22"/>
<feature type="transmembrane region" description="Helical" evidence="1">
    <location>
        <begin position="135"/>
        <end position="155"/>
    </location>
</feature>
<dbReference type="RefSeq" id="NP_001256891.1">
    <property type="nucleotide sequence ID" value="NM_001269962.1"/>
</dbReference>
<keyword evidence="2" id="KW-0675">Receptor</keyword>
<feature type="transmembrane region" description="Helical" evidence="1">
    <location>
        <begin position="277"/>
        <end position="296"/>
    </location>
</feature>
<evidence type="ECO:0000313" key="2">
    <source>
        <dbReference type="EMBL" id="CAD88220.1"/>
    </source>
</evidence>
<dbReference type="Pfam" id="PF10327">
    <property type="entry name" value="7TM_GPCR_Sri"/>
    <property type="match status" value="1"/>
</dbReference>
<evidence type="ECO:0000313" key="3">
    <source>
        <dbReference type="Proteomes" id="UP000001940"/>
    </source>
</evidence>
<dbReference type="FunCoup" id="Q86MD0">
    <property type="interactions" value="4"/>
</dbReference>
<dbReference type="ExpressionAtlas" id="Q86MD0">
    <property type="expression patterns" value="baseline"/>
</dbReference>
<dbReference type="AlphaFoldDB" id="Q86MD0"/>
<dbReference type="PaxDb" id="6239-Y60A3A.22a"/>
<dbReference type="Gene3D" id="1.20.1070.10">
    <property type="entry name" value="Rhodopsin 7-helix transmembrane proteins"/>
    <property type="match status" value="1"/>
</dbReference>
<sequence>MYKIDFTEPHWLIYTYHTIGGVSLCINLFGIYLLTFELKELGAFRYYLMLFQVVCSLADITITTLSSIVPLYPLFAISSYGILALWLDVSAHYCLINVGVWAYLEMESLLLCFFKKHQTIAVIIDVHVIPKFIPYFCYLMAIVFPAIPCVGLDFLTVQEEKQLEYINMTSPEYYTKFASLPNFSMYKESNYLYGVIIITFIEVSVLIALLVFFNMDLVRMMVRLKSQISAVNYQRHREAIQSLVIQTFVSVICSAPTSCFALALALRLEHSQLIAELMLVVFSCHSSTNIISLLIFSPPYRRFLEKSFKRNRRQISVHVHSQSG</sequence>
<keyword evidence="1" id="KW-1133">Transmembrane helix</keyword>
<keyword evidence="1" id="KW-0472">Membrane</keyword>
<feature type="transmembrane region" description="Helical" evidence="1">
    <location>
        <begin position="191"/>
        <end position="213"/>
    </location>
</feature>
<dbReference type="InterPro" id="IPR019429">
    <property type="entry name" value="7TM_GPCR_serpentine_rcpt_Sri"/>
</dbReference>
<dbReference type="EMBL" id="BX284605">
    <property type="protein sequence ID" value="CAD88220.1"/>
    <property type="molecule type" value="Genomic_DNA"/>
</dbReference>
<evidence type="ECO:0000313" key="4">
    <source>
        <dbReference type="WormBase" id="Y60A3A.22a"/>
    </source>
</evidence>
<dbReference type="OMA" id="WAYLEME"/>
<name>Q86MD0_CAEEL</name>
<keyword evidence="3" id="KW-1185">Reference proteome</keyword>
<accession>Q86MD0</accession>
<dbReference type="WormBase" id="Y60A3A.22a">
    <property type="protein sequence ID" value="CE33738"/>
    <property type="gene ID" value="WBGene00005579"/>
    <property type="gene designation" value="sri-67"/>
</dbReference>
<dbReference type="PANTHER" id="PTHR45830:SF3">
    <property type="entry name" value="G PROTEIN-COUPLED RECEPTOR-RELATED"/>
    <property type="match status" value="1"/>
</dbReference>
<dbReference type="HOGENOM" id="CLU_067919_1_0_1"/>
<evidence type="ECO:0000256" key="1">
    <source>
        <dbReference type="SAM" id="Phobius"/>
    </source>
</evidence>
<dbReference type="UCSC" id="Y60A3A.22">
    <property type="organism name" value="c. elegans"/>
</dbReference>
<feature type="transmembrane region" description="Helical" evidence="1">
    <location>
        <begin position="89"/>
        <end position="114"/>
    </location>
</feature>
<organism evidence="2 3">
    <name type="scientific">Caenorhabditis elegans</name>
    <dbReference type="NCBI Taxonomy" id="6239"/>
    <lineage>
        <taxon>Eukaryota</taxon>
        <taxon>Metazoa</taxon>
        <taxon>Ecdysozoa</taxon>
        <taxon>Nematoda</taxon>
        <taxon>Chromadorea</taxon>
        <taxon>Rhabditida</taxon>
        <taxon>Rhabditina</taxon>
        <taxon>Rhabditomorpha</taxon>
        <taxon>Rhabditoidea</taxon>
        <taxon>Rhabditidae</taxon>
        <taxon>Peloderinae</taxon>
        <taxon>Caenorhabditis</taxon>
    </lineage>
</organism>
<dbReference type="PANTHER" id="PTHR45830">
    <property type="entry name" value="SERPENTINE RECEPTOR, CLASS I"/>
    <property type="match status" value="1"/>
</dbReference>
<proteinExistence type="predicted"/>
<feature type="transmembrane region" description="Helical" evidence="1">
    <location>
        <begin position="46"/>
        <end position="69"/>
    </location>
</feature>
<dbReference type="AGR" id="WB:WBGene00005579"/>